<name>A0A6N2N6A2_SALVM</name>
<dbReference type="AlphaFoldDB" id="A0A6N2N6A2"/>
<gene>
    <name evidence="1" type="ORF">SVIM_LOCUS472367</name>
</gene>
<sequence>MDLKDSTWITVLKRLGGKYQHCKRELGKNVSLNDNYYLEEMGKDTSYKNFLSRSLGNWISQ</sequence>
<proteinExistence type="predicted"/>
<accession>A0A6N2N6A2</accession>
<protein>
    <submittedName>
        <fullName evidence="1">Uncharacterized protein</fullName>
    </submittedName>
</protein>
<dbReference type="EMBL" id="CAADRP010002152">
    <property type="protein sequence ID" value="VFU62452.1"/>
    <property type="molecule type" value="Genomic_DNA"/>
</dbReference>
<evidence type="ECO:0000313" key="1">
    <source>
        <dbReference type="EMBL" id="VFU62452.1"/>
    </source>
</evidence>
<reference evidence="1" key="1">
    <citation type="submission" date="2019-03" db="EMBL/GenBank/DDBJ databases">
        <authorList>
            <person name="Mank J."/>
            <person name="Almeida P."/>
        </authorList>
    </citation>
    <scope>NUCLEOTIDE SEQUENCE</scope>
    <source>
        <strain evidence="1">78183</strain>
    </source>
</reference>
<organism evidence="1">
    <name type="scientific">Salix viminalis</name>
    <name type="common">Common osier</name>
    <name type="synonym">Basket willow</name>
    <dbReference type="NCBI Taxonomy" id="40686"/>
    <lineage>
        <taxon>Eukaryota</taxon>
        <taxon>Viridiplantae</taxon>
        <taxon>Streptophyta</taxon>
        <taxon>Embryophyta</taxon>
        <taxon>Tracheophyta</taxon>
        <taxon>Spermatophyta</taxon>
        <taxon>Magnoliopsida</taxon>
        <taxon>eudicotyledons</taxon>
        <taxon>Gunneridae</taxon>
        <taxon>Pentapetalae</taxon>
        <taxon>rosids</taxon>
        <taxon>fabids</taxon>
        <taxon>Malpighiales</taxon>
        <taxon>Salicaceae</taxon>
        <taxon>Saliceae</taxon>
        <taxon>Salix</taxon>
    </lineage>
</organism>